<dbReference type="PATRIC" id="fig|203275.8.peg.1684"/>
<name>G8UP54_TANFA</name>
<protein>
    <submittedName>
        <fullName evidence="1">Uncharacterized protein</fullName>
    </submittedName>
</protein>
<gene>
    <name evidence="1" type="ordered locus">BFO_1854</name>
</gene>
<evidence type="ECO:0000313" key="2">
    <source>
        <dbReference type="Proteomes" id="UP000005436"/>
    </source>
</evidence>
<dbReference type="KEGG" id="tfo:BFO_1854"/>
<dbReference type="EMBL" id="CP003191">
    <property type="protein sequence ID" value="AEW21885.1"/>
    <property type="molecule type" value="Genomic_DNA"/>
</dbReference>
<organism evidence="1 2">
    <name type="scientific">Tannerella forsythia (strain ATCC 43037 / JCM 10827 / CCUG 21028 A / KCTC 5666 / FDC 338)</name>
    <name type="common">Bacteroides forsythus</name>
    <dbReference type="NCBI Taxonomy" id="203275"/>
    <lineage>
        <taxon>Bacteria</taxon>
        <taxon>Pseudomonadati</taxon>
        <taxon>Bacteroidota</taxon>
        <taxon>Bacteroidia</taxon>
        <taxon>Bacteroidales</taxon>
        <taxon>Tannerellaceae</taxon>
        <taxon>Tannerella</taxon>
    </lineage>
</organism>
<reference evidence="2" key="1">
    <citation type="submission" date="2011-12" db="EMBL/GenBank/DDBJ databases">
        <title>Complete sequence of Tannerella forsythia ATCC 43037.</title>
        <authorList>
            <person name="Dewhirst F."/>
            <person name="Tanner A."/>
            <person name="Izard J."/>
            <person name="Brinkac L."/>
            <person name="Durkin A.S."/>
            <person name="Hostetler J."/>
            <person name="Shetty J."/>
            <person name="Torralba M."/>
            <person name="Gill S."/>
            <person name="Nelson K."/>
        </authorList>
    </citation>
    <scope>NUCLEOTIDE SEQUENCE [LARGE SCALE GENOMIC DNA]</scope>
    <source>
        <strain evidence="2">ATCC 43037 / JCM 10827 / CCUG 33226 / KCTC 5666 / FDC 338</strain>
    </source>
</reference>
<evidence type="ECO:0000313" key="1">
    <source>
        <dbReference type="EMBL" id="AEW21885.1"/>
    </source>
</evidence>
<sequence length="40" mass="5091">MHFGHCLNQLVDLLRLHNLDEQRQQISYLYKKKYYQYKDF</sequence>
<keyword evidence="2" id="KW-1185">Reference proteome</keyword>
<proteinExistence type="predicted"/>
<dbReference type="HOGENOM" id="CLU_3297751_0_0_10"/>
<accession>G8UP54</accession>
<dbReference type="Proteomes" id="UP000005436">
    <property type="component" value="Chromosome"/>
</dbReference>
<dbReference type="AlphaFoldDB" id="G8UP54"/>